<dbReference type="SUPFAM" id="SSF51182">
    <property type="entry name" value="RmlC-like cupins"/>
    <property type="match status" value="1"/>
</dbReference>
<dbReference type="EMBL" id="SHKM01000001">
    <property type="protein sequence ID" value="RZT89660.1"/>
    <property type="molecule type" value="Genomic_DNA"/>
</dbReference>
<sequence>MDAPAPWGNLLAVPDGPFDGERFDALLAGGAFRLERIVSTGQSSPPGFWYDQEDGEWVALLSGAAELQFEDEAEPRRLAPGDWLHIAPHRRHRVHWTAQDQTTVWLAIHYR</sequence>
<protein>
    <submittedName>
        <fullName evidence="2">Cupin 2 domain-containing protein</fullName>
    </submittedName>
</protein>
<keyword evidence="3" id="KW-1185">Reference proteome</keyword>
<evidence type="ECO:0000313" key="3">
    <source>
        <dbReference type="Proteomes" id="UP000292136"/>
    </source>
</evidence>
<evidence type="ECO:0000259" key="1">
    <source>
        <dbReference type="Pfam" id="PF07883"/>
    </source>
</evidence>
<dbReference type="Gene3D" id="2.60.120.10">
    <property type="entry name" value="Jelly Rolls"/>
    <property type="match status" value="1"/>
</dbReference>
<dbReference type="InterPro" id="IPR011051">
    <property type="entry name" value="RmlC_Cupin_sf"/>
</dbReference>
<dbReference type="Proteomes" id="UP000292136">
    <property type="component" value="Unassembled WGS sequence"/>
</dbReference>
<dbReference type="Pfam" id="PF07883">
    <property type="entry name" value="Cupin_2"/>
    <property type="match status" value="1"/>
</dbReference>
<accession>A0ABY0IQ03</accession>
<dbReference type="CDD" id="cd06981">
    <property type="entry name" value="cupin_reut_a1446"/>
    <property type="match status" value="1"/>
</dbReference>
<organism evidence="2 3">
    <name type="scientific">Azospira oryzae</name>
    <dbReference type="NCBI Taxonomy" id="146939"/>
    <lineage>
        <taxon>Bacteria</taxon>
        <taxon>Pseudomonadati</taxon>
        <taxon>Pseudomonadota</taxon>
        <taxon>Betaproteobacteria</taxon>
        <taxon>Rhodocyclales</taxon>
        <taxon>Rhodocyclaceae</taxon>
        <taxon>Azospira</taxon>
    </lineage>
</organism>
<name>A0ABY0IQ03_9RHOO</name>
<comment type="caution">
    <text evidence="2">The sequence shown here is derived from an EMBL/GenBank/DDBJ whole genome shotgun (WGS) entry which is preliminary data.</text>
</comment>
<dbReference type="RefSeq" id="WP_130458361.1">
    <property type="nucleotide sequence ID" value="NZ_SHKM01000001.1"/>
</dbReference>
<evidence type="ECO:0000313" key="2">
    <source>
        <dbReference type="EMBL" id="RZT89660.1"/>
    </source>
</evidence>
<gene>
    <name evidence="2" type="ORF">EV678_0453</name>
</gene>
<reference evidence="2 3" key="1">
    <citation type="submission" date="2019-02" db="EMBL/GenBank/DDBJ databases">
        <title>Genomic Encyclopedia of Type Strains, Phase IV (KMG-IV): sequencing the most valuable type-strain genomes for metagenomic binning, comparative biology and taxonomic classification.</title>
        <authorList>
            <person name="Goeker M."/>
        </authorList>
    </citation>
    <scope>NUCLEOTIDE SEQUENCE [LARGE SCALE GENOMIC DNA]</scope>
    <source>
        <strain evidence="2 3">DSM 21223</strain>
    </source>
</reference>
<proteinExistence type="predicted"/>
<dbReference type="InterPro" id="IPR013096">
    <property type="entry name" value="Cupin_2"/>
</dbReference>
<dbReference type="InterPro" id="IPR014710">
    <property type="entry name" value="RmlC-like_jellyroll"/>
</dbReference>
<feature type="domain" description="Cupin type-2" evidence="1">
    <location>
        <begin position="51"/>
        <end position="108"/>
    </location>
</feature>